<sequence length="336" mass="37451">MELGGKKKLHALSLAEKVQVLALLAESKLSQSEVARRFRVSQPQISRICKNRDKLLADWRSGTANRQRKRKRESKYSGLDEALLGWFRLARARAGDVTGPVLLQKAKELADRAGQAFVPSIGWLVRWKRRNNWLADFDWELGRQGRTVALLLDPEWCCPDPVPTNIRVVFAPRGDAPCPLHPAVARDFKARYKRRLLAKAAARGTAPVTLLDALHMVAAAWEAVEPTLLARCFADAGHEAPEVPPPPGLTPAAFRRYLDLESEGGAPALPPPCKEEEEEEEERGEEGEGPGEVPSRDEALRALGTLRRWLEARGAPDTVFRHFYACEEEVERDPGP</sequence>
<dbReference type="STRING" id="8496.A0A151P1V0"/>
<dbReference type="EMBL" id="AKHW03001373">
    <property type="protein sequence ID" value="KYO42665.1"/>
    <property type="molecule type" value="Genomic_DNA"/>
</dbReference>
<name>A0A151P1V0_ALLMI</name>
<dbReference type="Pfam" id="PF03221">
    <property type="entry name" value="HTH_Tnp_Tc5"/>
    <property type="match status" value="1"/>
</dbReference>
<evidence type="ECO:0000313" key="7">
    <source>
        <dbReference type="EMBL" id="KYO42665.1"/>
    </source>
</evidence>
<dbReference type="GO" id="GO:0003677">
    <property type="term" value="F:DNA binding"/>
    <property type="evidence" value="ECO:0007669"/>
    <property type="project" value="UniProtKB-UniRule"/>
</dbReference>
<dbReference type="InterPro" id="IPR009057">
    <property type="entry name" value="Homeodomain-like_sf"/>
</dbReference>
<accession>A0A151P1V0</accession>
<comment type="subcellular location">
    <subcellularLocation>
        <location evidence="3">Nucleus</location>
    </subcellularLocation>
</comment>
<dbReference type="SUPFAM" id="SSF46689">
    <property type="entry name" value="Homeodomain-like"/>
    <property type="match status" value="2"/>
</dbReference>
<dbReference type="Proteomes" id="UP000050525">
    <property type="component" value="Unassembled WGS sequence"/>
</dbReference>
<comment type="caution">
    <text evidence="7">The sequence shown here is derived from an EMBL/GenBank/DDBJ whole genome shotgun (WGS) entry which is preliminary data.</text>
</comment>
<feature type="compositionally biased region" description="Acidic residues" evidence="4">
    <location>
        <begin position="275"/>
        <end position="289"/>
    </location>
</feature>
<dbReference type="InterPro" id="IPR006600">
    <property type="entry name" value="HTH_CenpB_DNA-bd_dom"/>
</dbReference>
<organism evidence="7 8">
    <name type="scientific">Alligator mississippiensis</name>
    <name type="common">American alligator</name>
    <dbReference type="NCBI Taxonomy" id="8496"/>
    <lineage>
        <taxon>Eukaryota</taxon>
        <taxon>Metazoa</taxon>
        <taxon>Chordata</taxon>
        <taxon>Craniata</taxon>
        <taxon>Vertebrata</taxon>
        <taxon>Euteleostomi</taxon>
        <taxon>Archelosauria</taxon>
        <taxon>Archosauria</taxon>
        <taxon>Crocodylia</taxon>
        <taxon>Alligatoridae</taxon>
        <taxon>Alligatorinae</taxon>
        <taxon>Alligator</taxon>
    </lineage>
</organism>
<dbReference type="SMART" id="SM00674">
    <property type="entry name" value="CENPB"/>
    <property type="match status" value="1"/>
</dbReference>
<keyword evidence="2 3" id="KW-0539">Nucleus</keyword>
<dbReference type="PROSITE" id="PS50960">
    <property type="entry name" value="HTH_PSQ"/>
    <property type="match status" value="1"/>
</dbReference>
<evidence type="ECO:0000256" key="2">
    <source>
        <dbReference type="ARBA" id="ARBA00023242"/>
    </source>
</evidence>
<reference evidence="7 8" key="1">
    <citation type="journal article" date="2012" name="Genome Biol.">
        <title>Sequencing three crocodilian genomes to illuminate the evolution of archosaurs and amniotes.</title>
        <authorList>
            <person name="St John J.A."/>
            <person name="Braun E.L."/>
            <person name="Isberg S.R."/>
            <person name="Miles L.G."/>
            <person name="Chong A.Y."/>
            <person name="Gongora J."/>
            <person name="Dalzell P."/>
            <person name="Moran C."/>
            <person name="Bed'hom B."/>
            <person name="Abzhanov A."/>
            <person name="Burgess S.C."/>
            <person name="Cooksey A.M."/>
            <person name="Castoe T.A."/>
            <person name="Crawford N.G."/>
            <person name="Densmore L.D."/>
            <person name="Drew J.C."/>
            <person name="Edwards S.V."/>
            <person name="Faircloth B.C."/>
            <person name="Fujita M.K."/>
            <person name="Greenwold M.J."/>
            <person name="Hoffmann F.G."/>
            <person name="Howard J.M."/>
            <person name="Iguchi T."/>
            <person name="Janes D.E."/>
            <person name="Khan S.Y."/>
            <person name="Kohno S."/>
            <person name="de Koning A.J."/>
            <person name="Lance S.L."/>
            <person name="McCarthy F.M."/>
            <person name="McCormack J.E."/>
            <person name="Merchant M.E."/>
            <person name="Peterson D.G."/>
            <person name="Pollock D.D."/>
            <person name="Pourmand N."/>
            <person name="Raney B.J."/>
            <person name="Roessler K.A."/>
            <person name="Sanford J.R."/>
            <person name="Sawyer R.H."/>
            <person name="Schmidt C.J."/>
            <person name="Triplett E.W."/>
            <person name="Tuberville T.D."/>
            <person name="Venegas-Anaya M."/>
            <person name="Howard J.T."/>
            <person name="Jarvis E.D."/>
            <person name="Guillette L.J.Jr."/>
            <person name="Glenn T.C."/>
            <person name="Green R.E."/>
            <person name="Ray D.A."/>
        </authorList>
    </citation>
    <scope>NUCLEOTIDE SEQUENCE [LARGE SCALE GENOMIC DNA]</scope>
    <source>
        <strain evidence="7">KSC_2009_1</strain>
    </source>
</reference>
<dbReference type="PROSITE" id="PS51253">
    <property type="entry name" value="HTH_CENPB"/>
    <property type="match status" value="1"/>
</dbReference>
<dbReference type="Gene3D" id="1.10.10.60">
    <property type="entry name" value="Homeodomain-like"/>
    <property type="match status" value="2"/>
</dbReference>
<evidence type="ECO:0000256" key="1">
    <source>
        <dbReference type="ARBA" id="ARBA00023125"/>
    </source>
</evidence>
<evidence type="ECO:0000256" key="4">
    <source>
        <dbReference type="SAM" id="MobiDB-lite"/>
    </source>
</evidence>
<feature type="DNA-binding region" description="H-T-H motif" evidence="3">
    <location>
        <begin position="31"/>
        <end position="51"/>
    </location>
</feature>
<proteinExistence type="predicted"/>
<gene>
    <name evidence="7" type="primary">TIGD3</name>
    <name evidence="7" type="ORF">Y1Q_0006625</name>
</gene>
<dbReference type="PANTHER" id="PTHR19303">
    <property type="entry name" value="TRANSPOSON"/>
    <property type="match status" value="1"/>
</dbReference>
<evidence type="ECO:0000259" key="5">
    <source>
        <dbReference type="PROSITE" id="PS50960"/>
    </source>
</evidence>
<feature type="domain" description="HTH CENPB-type" evidence="6">
    <location>
        <begin position="67"/>
        <end position="137"/>
    </location>
</feature>
<dbReference type="InterPro" id="IPR050863">
    <property type="entry name" value="CenT-Element_Derived"/>
</dbReference>
<protein>
    <submittedName>
        <fullName evidence="7">Tigger transposable element-derived protein 3</fullName>
    </submittedName>
</protein>
<feature type="domain" description="HTH psq-type" evidence="5">
    <location>
        <begin position="3"/>
        <end position="55"/>
    </location>
</feature>
<dbReference type="Pfam" id="PF04218">
    <property type="entry name" value="CENP-B_N"/>
    <property type="match status" value="1"/>
</dbReference>
<dbReference type="GO" id="GO:0005634">
    <property type="term" value="C:nucleus"/>
    <property type="evidence" value="ECO:0007669"/>
    <property type="project" value="UniProtKB-SubCell"/>
</dbReference>
<dbReference type="AlphaFoldDB" id="A0A151P1V0"/>
<keyword evidence="8" id="KW-1185">Reference proteome</keyword>
<dbReference type="PANTHER" id="PTHR19303:SF36">
    <property type="entry name" value="TIGGER TRANSPOSABLE ELEMENT-DERIVED PROTEIN 3"/>
    <property type="match status" value="1"/>
</dbReference>
<dbReference type="InterPro" id="IPR007889">
    <property type="entry name" value="HTH_Psq"/>
</dbReference>
<evidence type="ECO:0000313" key="8">
    <source>
        <dbReference type="Proteomes" id="UP000050525"/>
    </source>
</evidence>
<keyword evidence="1 3" id="KW-0238">DNA-binding</keyword>
<evidence type="ECO:0000256" key="3">
    <source>
        <dbReference type="PROSITE-ProRule" id="PRU00320"/>
    </source>
</evidence>
<feature type="region of interest" description="Disordered" evidence="4">
    <location>
        <begin position="263"/>
        <end position="299"/>
    </location>
</feature>
<evidence type="ECO:0000259" key="6">
    <source>
        <dbReference type="PROSITE" id="PS51253"/>
    </source>
</evidence>